<gene>
    <name evidence="1" type="ORF">L6164_009520</name>
</gene>
<accession>A0ACB9PJB9</accession>
<evidence type="ECO:0000313" key="2">
    <source>
        <dbReference type="Proteomes" id="UP000828941"/>
    </source>
</evidence>
<organism evidence="1 2">
    <name type="scientific">Bauhinia variegata</name>
    <name type="common">Purple orchid tree</name>
    <name type="synonym">Phanera variegata</name>
    <dbReference type="NCBI Taxonomy" id="167791"/>
    <lineage>
        <taxon>Eukaryota</taxon>
        <taxon>Viridiplantae</taxon>
        <taxon>Streptophyta</taxon>
        <taxon>Embryophyta</taxon>
        <taxon>Tracheophyta</taxon>
        <taxon>Spermatophyta</taxon>
        <taxon>Magnoliopsida</taxon>
        <taxon>eudicotyledons</taxon>
        <taxon>Gunneridae</taxon>
        <taxon>Pentapetalae</taxon>
        <taxon>rosids</taxon>
        <taxon>fabids</taxon>
        <taxon>Fabales</taxon>
        <taxon>Fabaceae</taxon>
        <taxon>Cercidoideae</taxon>
        <taxon>Cercideae</taxon>
        <taxon>Bauhiniinae</taxon>
        <taxon>Bauhinia</taxon>
    </lineage>
</organism>
<name>A0ACB9PJB9_BAUVA</name>
<comment type="caution">
    <text evidence="1">The sequence shown here is derived from an EMBL/GenBank/DDBJ whole genome shotgun (WGS) entry which is preliminary data.</text>
</comment>
<reference evidence="1 2" key="1">
    <citation type="journal article" date="2022" name="DNA Res.">
        <title>Chromosomal-level genome assembly of the orchid tree Bauhinia variegata (Leguminosae; Cercidoideae) supports the allotetraploid origin hypothesis of Bauhinia.</title>
        <authorList>
            <person name="Zhong Y."/>
            <person name="Chen Y."/>
            <person name="Zheng D."/>
            <person name="Pang J."/>
            <person name="Liu Y."/>
            <person name="Luo S."/>
            <person name="Meng S."/>
            <person name="Qian L."/>
            <person name="Wei D."/>
            <person name="Dai S."/>
            <person name="Zhou R."/>
        </authorList>
    </citation>
    <scope>NUCLEOTIDE SEQUENCE [LARGE SCALE GENOMIC DNA]</scope>
    <source>
        <strain evidence="1">BV-YZ2020</strain>
    </source>
</reference>
<proteinExistence type="predicted"/>
<dbReference type="EMBL" id="CM039429">
    <property type="protein sequence ID" value="KAI4348850.1"/>
    <property type="molecule type" value="Genomic_DNA"/>
</dbReference>
<evidence type="ECO:0000313" key="1">
    <source>
        <dbReference type="EMBL" id="KAI4348850.1"/>
    </source>
</evidence>
<dbReference type="Proteomes" id="UP000828941">
    <property type="component" value="Chromosome 4"/>
</dbReference>
<protein>
    <submittedName>
        <fullName evidence="1">Uncharacterized protein</fullName>
    </submittedName>
</protein>
<keyword evidence="2" id="KW-1185">Reference proteome</keyword>
<sequence>MYFDKFVYEGIPANCNNESLSIVSYRSRSSIPWIVNSSLLLDGRSLTFLNLFFELSNVSVEVLDMEGKNTESHMVSTTAFVEGGIQETSGDACSICLEDFGESNPSTVTTCKHEFHLQCLLEWCQRSSKCPLCWRSMSLKDPSSQELLEAVERERTLRNTPSRNAATFRHSALGDFELQRLPDGVNHVDFEERIIQHLAAAAAAMSRTQHLGWREGQRARPSSGHGRPQFLVFSTRPSVPTSGPVSPAGGGTEPAAIPVGSPSTPLTSDRDEPSQQIAHLQTRSASLPSRYALMGTNHQQVYSDDRGSTVHSSPPNQDKAVQTFSESLRSRLNSASMRYKESISKSTRGWKERLFSRNSSMSDLGSEVRRELNAGIASFGGSFFCGEKQPRLKVHYFSRVQP</sequence>